<protein>
    <recommendedName>
        <fullName evidence="3">HNH endonuclease</fullName>
    </recommendedName>
</protein>
<evidence type="ECO:0000313" key="1">
    <source>
        <dbReference type="EMBL" id="ATL65113.1"/>
    </source>
</evidence>
<evidence type="ECO:0008006" key="3">
    <source>
        <dbReference type="Google" id="ProtNLM"/>
    </source>
</evidence>
<dbReference type="KEGG" id="ntp:CRH09_01580"/>
<gene>
    <name evidence="1" type="ORF">CRH09_01580</name>
</gene>
<dbReference type="EMBL" id="CP023778">
    <property type="protein sequence ID" value="ATL65113.1"/>
    <property type="molecule type" value="Genomic_DNA"/>
</dbReference>
<reference evidence="1 2" key="1">
    <citation type="submission" date="2017-10" db="EMBL/GenBank/DDBJ databases">
        <title>Comparative genomics between pathogenic Norcardia.</title>
        <authorList>
            <person name="Zeng L."/>
        </authorList>
    </citation>
    <scope>NUCLEOTIDE SEQUENCE [LARGE SCALE GENOMIC DNA]</scope>
    <source>
        <strain evidence="1 2">NC_YFY_NT001</strain>
    </source>
</reference>
<dbReference type="RefSeq" id="WP_098692428.1">
    <property type="nucleotide sequence ID" value="NZ_CP023778.1"/>
</dbReference>
<proteinExistence type="predicted"/>
<dbReference type="Proteomes" id="UP000221961">
    <property type="component" value="Chromosome"/>
</dbReference>
<organism evidence="1 2">
    <name type="scientific">Nocardia terpenica</name>
    <dbReference type="NCBI Taxonomy" id="455432"/>
    <lineage>
        <taxon>Bacteria</taxon>
        <taxon>Bacillati</taxon>
        <taxon>Actinomycetota</taxon>
        <taxon>Actinomycetes</taxon>
        <taxon>Mycobacteriales</taxon>
        <taxon>Nocardiaceae</taxon>
        <taxon>Nocardia</taxon>
    </lineage>
</organism>
<dbReference type="GeneID" id="88356127"/>
<accession>A0A291RC48</accession>
<evidence type="ECO:0000313" key="2">
    <source>
        <dbReference type="Proteomes" id="UP000221961"/>
    </source>
</evidence>
<sequence length="73" mass="7840">MNSDLRATAELLESAAIGSVRMAERVGRLARQLLANPPGTPMHRLGMELSAVAEGRPCPRGGVWTAENFPEPK</sequence>
<dbReference type="AlphaFoldDB" id="A0A291RC48"/>
<name>A0A291RC48_9NOCA</name>